<reference evidence="7" key="1">
    <citation type="journal article" date="2019" name="Int. J. Syst. Evol. Microbiol.">
        <title>The Global Catalogue of Microorganisms (GCM) 10K type strain sequencing project: providing services to taxonomists for standard genome sequencing and annotation.</title>
        <authorList>
            <consortium name="The Broad Institute Genomics Platform"/>
            <consortium name="The Broad Institute Genome Sequencing Center for Infectious Disease"/>
            <person name="Wu L."/>
            <person name="Ma J."/>
        </authorList>
    </citation>
    <scope>NUCLEOTIDE SEQUENCE [LARGE SCALE GENOMIC DNA]</scope>
    <source>
        <strain evidence="7">CECT 8289</strain>
    </source>
</reference>
<evidence type="ECO:0000256" key="3">
    <source>
        <dbReference type="ARBA" id="ARBA00022989"/>
    </source>
</evidence>
<dbReference type="InterPro" id="IPR007452">
    <property type="entry name" value="TamB_C"/>
</dbReference>
<comment type="subcellular location">
    <subcellularLocation>
        <location evidence="1">Membrane</location>
        <topology evidence="1">Single-pass membrane protein</topology>
    </subcellularLocation>
</comment>
<keyword evidence="4" id="KW-0472">Membrane</keyword>
<keyword evidence="7" id="KW-1185">Reference proteome</keyword>
<feature type="domain" description="Translocation and assembly module TamB C-terminal" evidence="5">
    <location>
        <begin position="1082"/>
        <end position="1525"/>
    </location>
</feature>
<gene>
    <name evidence="6" type="ORF">ACFOWM_03020</name>
</gene>
<evidence type="ECO:0000259" key="5">
    <source>
        <dbReference type="Pfam" id="PF04357"/>
    </source>
</evidence>
<proteinExistence type="predicted"/>
<keyword evidence="2" id="KW-0812">Transmembrane</keyword>
<dbReference type="EMBL" id="JBHSCZ010000001">
    <property type="protein sequence ID" value="MFC4261839.1"/>
    <property type="molecule type" value="Genomic_DNA"/>
</dbReference>
<protein>
    <submittedName>
        <fullName evidence="6">Translocation/assembly module TamB domain-containing protein</fullName>
    </submittedName>
</protein>
<keyword evidence="3" id="KW-1133">Transmembrane helix</keyword>
<evidence type="ECO:0000256" key="2">
    <source>
        <dbReference type="ARBA" id="ARBA00022692"/>
    </source>
</evidence>
<comment type="caution">
    <text evidence="6">The sequence shown here is derived from an EMBL/GenBank/DDBJ whole genome shotgun (WGS) entry which is preliminary data.</text>
</comment>
<evidence type="ECO:0000313" key="7">
    <source>
        <dbReference type="Proteomes" id="UP001595907"/>
    </source>
</evidence>
<name>A0ABV8QSA7_9BACT</name>
<evidence type="ECO:0000313" key="6">
    <source>
        <dbReference type="EMBL" id="MFC4261839.1"/>
    </source>
</evidence>
<sequence length="1553" mass="172939">MYGILHLPAVQTYLAQKITTKLSKELHTKVSIKGVDVRFYNKVLLKGLYVEDLKKDTLLYAGTASASVNDWFFFKDKIKISNLGLDDALVNMKRTDSVWNYQFLVDYFSSPKKTKKSGGDDVAIDLNELHFNNIRFNKIDGWIGQDMIASLGKLDVEMELVDLKNKKVIVKRVFLNKPFFSQNDYEGKRPPLPNMQPVMEKIPVIGAFKWNNEGWDIKVNRFEVNDGAFKNDKQTEEPAYVDRFDGKHLYFSNINGTINNLHFFRDTLSANINLNASERSGLAIKKLESYMKLTPEMMEFNNLDLMTNKSRLRDYYAMKYESFNEDFSSFLHNVSLIAHFKESNIHSDDLAIFAPALKTWKRNIILEGDAKGPLDNFSAANMTIKTGNTILQGNIAMRGLPDIEATFIDFQSKQLQTSYSDMVTIVPSLKSVQNPAIAKLGNIRFTGNFTGFIRDFVAYGTFNSALGNITADVNMKIPENKTPAYSGSISSTNFNIGSFIKSPFLGSVALNAKVVGSGFDVNNIKAKVTGNVASIGLGNYNYKNIEIDGDFEKKLFVGHLSINDPNLQIPNLDGALNLDPKKPGFALQAFVKKANLKNLRLTQDDFSFNGNLDLNFTGLNIDDFLGTAKITNAGLLHNGNNLSFDSLTVTSELVGGKKSLSLSSNEIDASVVGNFKIKELPDAVRVLLAKYYPTYIKAPNYIVKSTQDFEFNIKTYNVDPFINLIDKKLGGFNNAAINGRFNLQNYDMALNVTVPQFSYDGKVFTNTVLKGQGNKDSLINDIAIEDIAINDSLHLPFSKLRVAASNNVSLIKLNTSASRIFGDAELNATVQTLDDGIKIHFFPSSFVINNKKWSLDKDGELTLRKNFIDANEVKFTQGNQEIVISTELSEENSDTHLVAKLSNVAIDDFAFLIGNNPSLKGYVTGTATANDIFGKTSFNFKGRADSFQFNNKYVGTINTEADANLQTGLINFKADAAEKEFDFAVNGFYNFKDSTGNNLKIKTLARKLNIDILQPYLSTIFSDLKGIANGIIEINSENKNLTIIGDANITGGSFKVAYTQVRYNFNQHVIKFGKDVLDIGTMTVRDTLGNIGTVSGKMYHHFFKDFNFENVRFTSPKIILLNTTKKDNSQFYGNVIGRGNMSLNGGITNMKMNIDGEPSATDSSHIYLPTGSSKESNVVDYIEFIQFGSLVDNDPSGKDATNLVVELDVTASPSCKIDVILDEETGDVIKGEGNGQLNIRVGTKEPLTMRGRYDLTKGEYTFNFQTFLKKPFTLKKGSITWNGDPFLAIIDMEAEYLAKNVDISSITSLSNVRQQEDILIKSNITGNLKKPIINFEFQLPERSEFNRDFYVTKRLADFKNDENEMNKQVASMLLFNQFISTNQAFLTGNSTLALATSTIGGAVSAWLTSTLSKALEKATKGIVSVLIDVNPSLNLQQANQLQANVRSSLKFKISQNLQLLVGGNIDYNNPVTQLYSKGVITPDISLEWLINKDGSLRVVGFNRTTIDFTTGQRNRSGVQLSYRKDVDRLGDIFRSKKKIAQLDSIRYAPKKKI</sequence>
<dbReference type="RefSeq" id="WP_379706899.1">
    <property type="nucleotide sequence ID" value="NZ_JBHSCZ010000001.1"/>
</dbReference>
<organism evidence="6 7">
    <name type="scientific">Ferruginibacter yonginensis</name>
    <dbReference type="NCBI Taxonomy" id="1310416"/>
    <lineage>
        <taxon>Bacteria</taxon>
        <taxon>Pseudomonadati</taxon>
        <taxon>Bacteroidota</taxon>
        <taxon>Chitinophagia</taxon>
        <taxon>Chitinophagales</taxon>
        <taxon>Chitinophagaceae</taxon>
        <taxon>Ferruginibacter</taxon>
    </lineage>
</organism>
<dbReference type="Proteomes" id="UP001595907">
    <property type="component" value="Unassembled WGS sequence"/>
</dbReference>
<dbReference type="Pfam" id="PF04357">
    <property type="entry name" value="TamB"/>
    <property type="match status" value="1"/>
</dbReference>
<evidence type="ECO:0000256" key="4">
    <source>
        <dbReference type="ARBA" id="ARBA00023136"/>
    </source>
</evidence>
<evidence type="ECO:0000256" key="1">
    <source>
        <dbReference type="ARBA" id="ARBA00004167"/>
    </source>
</evidence>
<accession>A0ABV8QSA7</accession>